<organism evidence="4 5">
    <name type="scientific">Lolium multiflorum</name>
    <name type="common">Italian ryegrass</name>
    <name type="synonym">Lolium perenne subsp. multiflorum</name>
    <dbReference type="NCBI Taxonomy" id="4521"/>
    <lineage>
        <taxon>Eukaryota</taxon>
        <taxon>Viridiplantae</taxon>
        <taxon>Streptophyta</taxon>
        <taxon>Embryophyta</taxon>
        <taxon>Tracheophyta</taxon>
        <taxon>Spermatophyta</taxon>
        <taxon>Magnoliopsida</taxon>
        <taxon>Liliopsida</taxon>
        <taxon>Poales</taxon>
        <taxon>Poaceae</taxon>
        <taxon>BOP clade</taxon>
        <taxon>Pooideae</taxon>
        <taxon>Poodae</taxon>
        <taxon>Poeae</taxon>
        <taxon>Poeae Chloroplast Group 2 (Poeae type)</taxon>
        <taxon>Loliodinae</taxon>
        <taxon>Loliinae</taxon>
        <taxon>Lolium</taxon>
    </lineage>
</organism>
<dbReference type="InterPro" id="IPR001878">
    <property type="entry name" value="Znf_CCHC"/>
</dbReference>
<dbReference type="PANTHER" id="PTHR24559">
    <property type="entry name" value="TRANSPOSON TY3-I GAG-POL POLYPROTEIN"/>
    <property type="match status" value="1"/>
</dbReference>
<evidence type="ECO:0000313" key="4">
    <source>
        <dbReference type="EMBL" id="KAK1609746.1"/>
    </source>
</evidence>
<dbReference type="InterPro" id="IPR043128">
    <property type="entry name" value="Rev_trsase/Diguanyl_cyclase"/>
</dbReference>
<dbReference type="GO" id="GO:0008270">
    <property type="term" value="F:zinc ion binding"/>
    <property type="evidence" value="ECO:0007669"/>
    <property type="project" value="InterPro"/>
</dbReference>
<dbReference type="Proteomes" id="UP001231189">
    <property type="component" value="Unassembled WGS sequence"/>
</dbReference>
<feature type="domain" description="CCHC-type" evidence="3">
    <location>
        <begin position="45"/>
        <end position="59"/>
    </location>
</feature>
<dbReference type="Gene3D" id="3.30.70.270">
    <property type="match status" value="1"/>
</dbReference>
<dbReference type="InterPro" id="IPR053134">
    <property type="entry name" value="RNA-dir_DNA_polymerase"/>
</dbReference>
<accession>A0AAD8QX07</accession>
<evidence type="ECO:0000259" key="2">
    <source>
        <dbReference type="Pfam" id="PF00078"/>
    </source>
</evidence>
<dbReference type="AlphaFoldDB" id="A0AAD8QX07"/>
<evidence type="ECO:0000256" key="1">
    <source>
        <dbReference type="SAM" id="MobiDB-lite"/>
    </source>
</evidence>
<feature type="region of interest" description="Disordered" evidence="1">
    <location>
        <begin position="67"/>
        <end position="97"/>
    </location>
</feature>
<feature type="region of interest" description="Disordered" evidence="1">
    <location>
        <begin position="1"/>
        <end position="36"/>
    </location>
</feature>
<evidence type="ECO:0000259" key="3">
    <source>
        <dbReference type="Pfam" id="PF00098"/>
    </source>
</evidence>
<name>A0AAD8QX07_LOLMU</name>
<gene>
    <name evidence="4" type="ORF">QYE76_033419</name>
</gene>
<feature type="compositionally biased region" description="Low complexity" evidence="1">
    <location>
        <begin position="8"/>
        <end position="27"/>
    </location>
</feature>
<dbReference type="Gene3D" id="3.10.10.10">
    <property type="entry name" value="HIV Type 1 Reverse Transcriptase, subunit A, domain 1"/>
    <property type="match status" value="1"/>
</dbReference>
<dbReference type="Pfam" id="PF00078">
    <property type="entry name" value="RVT_1"/>
    <property type="match status" value="1"/>
</dbReference>
<reference evidence="4" key="1">
    <citation type="submission" date="2023-07" db="EMBL/GenBank/DDBJ databases">
        <title>A chromosome-level genome assembly of Lolium multiflorum.</title>
        <authorList>
            <person name="Chen Y."/>
            <person name="Copetti D."/>
            <person name="Kolliker R."/>
            <person name="Studer B."/>
        </authorList>
    </citation>
    <scope>NUCLEOTIDE SEQUENCE</scope>
    <source>
        <strain evidence="4">02402/16</strain>
        <tissue evidence="4">Leaf</tissue>
    </source>
</reference>
<dbReference type="InterPro" id="IPR000477">
    <property type="entry name" value="RT_dom"/>
</dbReference>
<protein>
    <submittedName>
        <fullName evidence="4">Uncharacterized protein</fullName>
    </submittedName>
</protein>
<sequence length="219" mass="25075">MCTTKQLQPRSAASPQHQQQQHQHAPRTGSNAIPVGTKDKTTITYECGVVGHFSNECPKRLAKLAGNTAPAQQQRRVSTGKKFAPNNPNNRGGRLYHMNARKPRKPQMWCWIRATDIPKTAFTTRYGLYEYKVMSFGLTNAPAYFMNLMNKVFMNFLDKFVVVFIDDILIYSKTEEEHEQHLEIILETPRQHKLYAKFKKCEVEGGRIPGTYLSAEELP</sequence>
<evidence type="ECO:0000313" key="5">
    <source>
        <dbReference type="Proteomes" id="UP001231189"/>
    </source>
</evidence>
<dbReference type="EMBL" id="JAUUTY010000007">
    <property type="protein sequence ID" value="KAK1609746.1"/>
    <property type="molecule type" value="Genomic_DNA"/>
</dbReference>
<feature type="domain" description="Reverse transcriptase" evidence="2">
    <location>
        <begin position="114"/>
        <end position="204"/>
    </location>
</feature>
<dbReference type="PANTHER" id="PTHR24559:SF444">
    <property type="entry name" value="REVERSE TRANSCRIPTASE DOMAIN-CONTAINING PROTEIN"/>
    <property type="match status" value="1"/>
</dbReference>
<dbReference type="GO" id="GO:0003676">
    <property type="term" value="F:nucleic acid binding"/>
    <property type="evidence" value="ECO:0007669"/>
    <property type="project" value="InterPro"/>
</dbReference>
<dbReference type="SUPFAM" id="SSF56672">
    <property type="entry name" value="DNA/RNA polymerases"/>
    <property type="match status" value="1"/>
</dbReference>
<proteinExistence type="predicted"/>
<comment type="caution">
    <text evidence="4">The sequence shown here is derived from an EMBL/GenBank/DDBJ whole genome shotgun (WGS) entry which is preliminary data.</text>
</comment>
<dbReference type="InterPro" id="IPR043502">
    <property type="entry name" value="DNA/RNA_pol_sf"/>
</dbReference>
<dbReference type="CDD" id="cd01647">
    <property type="entry name" value="RT_LTR"/>
    <property type="match status" value="1"/>
</dbReference>
<dbReference type="Pfam" id="PF00098">
    <property type="entry name" value="zf-CCHC"/>
    <property type="match status" value="1"/>
</dbReference>
<keyword evidence="5" id="KW-1185">Reference proteome</keyword>